<gene>
    <name evidence="5" type="ORF">ABB29_04150</name>
</gene>
<dbReference type="STRING" id="344882.ABB29_04150"/>
<keyword evidence="3" id="KW-0902">Two-component regulatory system</keyword>
<keyword evidence="2" id="KW-0418">Kinase</keyword>
<dbReference type="Gene3D" id="3.30.565.10">
    <property type="entry name" value="Histidine kinase-like ATPase, C-terminal domain"/>
    <property type="match status" value="1"/>
</dbReference>
<evidence type="ECO:0000313" key="6">
    <source>
        <dbReference type="Proteomes" id="UP000052052"/>
    </source>
</evidence>
<dbReference type="GO" id="GO:0016020">
    <property type="term" value="C:membrane"/>
    <property type="evidence" value="ECO:0007669"/>
    <property type="project" value="InterPro"/>
</dbReference>
<dbReference type="PATRIC" id="fig|344882.3.peg.2159"/>
<organism evidence="5 6">
    <name type="scientific">Pseudoxanthomonas dokdonensis</name>
    <dbReference type="NCBI Taxonomy" id="344882"/>
    <lineage>
        <taxon>Bacteria</taxon>
        <taxon>Pseudomonadati</taxon>
        <taxon>Pseudomonadota</taxon>
        <taxon>Gammaproteobacteria</taxon>
        <taxon>Lysobacterales</taxon>
        <taxon>Lysobacteraceae</taxon>
        <taxon>Pseudoxanthomonas</taxon>
    </lineage>
</organism>
<proteinExistence type="predicted"/>
<evidence type="ECO:0000259" key="4">
    <source>
        <dbReference type="Pfam" id="PF07730"/>
    </source>
</evidence>
<evidence type="ECO:0000256" key="1">
    <source>
        <dbReference type="ARBA" id="ARBA00022679"/>
    </source>
</evidence>
<feature type="domain" description="Signal transduction histidine kinase subgroup 3 dimerisation and phosphoacceptor" evidence="4">
    <location>
        <begin position="58"/>
        <end position="122"/>
    </location>
</feature>
<dbReference type="InterPro" id="IPR036890">
    <property type="entry name" value="HATPase_C_sf"/>
</dbReference>
<keyword evidence="6" id="KW-1185">Reference proteome</keyword>
<accession>A0A0R0CY48</accession>
<dbReference type="GO" id="GO:0046983">
    <property type="term" value="F:protein dimerization activity"/>
    <property type="evidence" value="ECO:0007669"/>
    <property type="project" value="InterPro"/>
</dbReference>
<dbReference type="PANTHER" id="PTHR24421">
    <property type="entry name" value="NITRATE/NITRITE SENSOR PROTEIN NARX-RELATED"/>
    <property type="match status" value="1"/>
</dbReference>
<comment type="caution">
    <text evidence="5">The sequence shown here is derived from an EMBL/GenBank/DDBJ whole genome shotgun (WGS) entry which is preliminary data.</text>
</comment>
<dbReference type="GO" id="GO:0000155">
    <property type="term" value="F:phosphorelay sensor kinase activity"/>
    <property type="evidence" value="ECO:0007669"/>
    <property type="project" value="InterPro"/>
</dbReference>
<dbReference type="OrthoDB" id="9797605at2"/>
<dbReference type="PANTHER" id="PTHR24421:SF61">
    <property type="entry name" value="OXYGEN SENSOR HISTIDINE KINASE NREB"/>
    <property type="match status" value="1"/>
</dbReference>
<protein>
    <recommendedName>
        <fullName evidence="4">Signal transduction histidine kinase subgroup 3 dimerisation and phosphoacceptor domain-containing protein</fullName>
    </recommendedName>
</protein>
<dbReference type="AlphaFoldDB" id="A0A0R0CY48"/>
<dbReference type="InterPro" id="IPR050482">
    <property type="entry name" value="Sensor_HK_TwoCompSys"/>
</dbReference>
<dbReference type="Gene3D" id="1.20.5.1930">
    <property type="match status" value="1"/>
</dbReference>
<dbReference type="EMBL" id="LDJL01000004">
    <property type="protein sequence ID" value="KRG71022.1"/>
    <property type="molecule type" value="Genomic_DNA"/>
</dbReference>
<evidence type="ECO:0000313" key="5">
    <source>
        <dbReference type="EMBL" id="KRG71022.1"/>
    </source>
</evidence>
<sequence length="253" mass="27588">MASDMASTSRLQPHGAGILPAVSSHYRMMSDRVPAPPRSAIPDPASLAGLFQREEQLRERIGRALHDDIGQSVSAIKMTAHLAADELDPKQRREDMQALVEMADEVVARLRELHACLYPPQLPVLGLVAALRAELARHSAASGIPMSMNAEPPSERAPTMIEQAAFRIVQQLIEQALSRPGIRQMEVLLRGDDSALPLWIELRVACDDAADGMVPDSCQLRALSVGGELRGQGDHDGYRISIRLPYPCLSRAP</sequence>
<reference evidence="5 6" key="1">
    <citation type="submission" date="2015-05" db="EMBL/GenBank/DDBJ databases">
        <title>Genome sequencing and analysis of members of genus Stenotrophomonas.</title>
        <authorList>
            <person name="Patil P.P."/>
            <person name="Midha S."/>
            <person name="Patil P.B."/>
        </authorList>
    </citation>
    <scope>NUCLEOTIDE SEQUENCE [LARGE SCALE GENOMIC DNA]</scope>
    <source>
        <strain evidence="5 6">DSM 21858</strain>
    </source>
</reference>
<dbReference type="Pfam" id="PF07730">
    <property type="entry name" value="HisKA_3"/>
    <property type="match status" value="1"/>
</dbReference>
<evidence type="ECO:0000256" key="2">
    <source>
        <dbReference type="ARBA" id="ARBA00022777"/>
    </source>
</evidence>
<keyword evidence="1" id="KW-0808">Transferase</keyword>
<dbReference type="InterPro" id="IPR011712">
    <property type="entry name" value="Sig_transdc_His_kin_sub3_dim/P"/>
</dbReference>
<evidence type="ECO:0000256" key="3">
    <source>
        <dbReference type="ARBA" id="ARBA00023012"/>
    </source>
</evidence>
<dbReference type="Proteomes" id="UP000052052">
    <property type="component" value="Unassembled WGS sequence"/>
</dbReference>
<name>A0A0R0CY48_9GAMM</name>